<dbReference type="GO" id="GO:0046872">
    <property type="term" value="F:metal ion binding"/>
    <property type="evidence" value="ECO:0007669"/>
    <property type="project" value="UniProtKB-KW"/>
</dbReference>
<gene>
    <name evidence="9" type="ORF">TraAM80_01050</name>
</gene>
<dbReference type="SUPFAM" id="SSF109604">
    <property type="entry name" value="HD-domain/PDEase-like"/>
    <property type="match status" value="1"/>
</dbReference>
<evidence type="ECO:0000256" key="1">
    <source>
        <dbReference type="ARBA" id="ARBA00022723"/>
    </source>
</evidence>
<dbReference type="SMART" id="SM00471">
    <property type="entry name" value="HDc"/>
    <property type="match status" value="1"/>
</dbReference>
<feature type="active site" description="Proton donor" evidence="3">
    <location>
        <position position="376"/>
    </location>
</feature>
<feature type="binding site" evidence="4">
    <location>
        <begin position="376"/>
        <end position="380"/>
    </location>
    <ligand>
        <name>AMP</name>
        <dbReference type="ChEBI" id="CHEBI:456215"/>
    </ligand>
</feature>
<evidence type="ECO:0000256" key="5">
    <source>
        <dbReference type="PIRSR" id="PIRSR623088-3"/>
    </source>
</evidence>
<feature type="chain" id="PRO_5019443675" description="Phosphodiesterase" evidence="7">
    <location>
        <begin position="16"/>
        <end position="622"/>
    </location>
</feature>
<dbReference type="Proteomes" id="UP000283634">
    <property type="component" value="Unassembled WGS sequence"/>
</dbReference>
<evidence type="ECO:0000256" key="2">
    <source>
        <dbReference type="ARBA" id="ARBA00022801"/>
    </source>
</evidence>
<feature type="binding site" evidence="4">
    <location>
        <position position="419"/>
    </location>
    <ligand>
        <name>AMP</name>
        <dbReference type="ChEBI" id="CHEBI:456215"/>
    </ligand>
</feature>
<dbReference type="GO" id="GO:0004114">
    <property type="term" value="F:3',5'-cyclic-nucleotide phosphodiesterase activity"/>
    <property type="evidence" value="ECO:0007669"/>
    <property type="project" value="InterPro"/>
</dbReference>
<dbReference type="PROSITE" id="PS51845">
    <property type="entry name" value="PDEASE_I_2"/>
    <property type="match status" value="1"/>
</dbReference>
<evidence type="ECO:0000256" key="4">
    <source>
        <dbReference type="PIRSR" id="PIRSR623088-2"/>
    </source>
</evidence>
<name>A0A422P0P1_TRYRA</name>
<evidence type="ECO:0000256" key="6">
    <source>
        <dbReference type="RuleBase" id="RU363067"/>
    </source>
</evidence>
<dbReference type="AlphaFoldDB" id="A0A422P0P1"/>
<comment type="cofactor">
    <cofactor evidence="6">
        <name>a divalent metal cation</name>
        <dbReference type="ChEBI" id="CHEBI:60240"/>
    </cofactor>
    <text evidence="6">Binds 2 divalent metal cations per subunit. Site 1 may preferentially bind zinc ions, while site 2 has a preference for magnesium and/or manganese ions.</text>
</comment>
<keyword evidence="10" id="KW-1185">Reference proteome</keyword>
<feature type="binding site" evidence="5">
    <location>
        <position position="529"/>
    </location>
    <ligand>
        <name>Zn(2+)</name>
        <dbReference type="ChEBI" id="CHEBI:29105"/>
        <label>1</label>
    </ligand>
</feature>
<dbReference type="OrthoDB" id="546632at2759"/>
<dbReference type="GO" id="GO:0007165">
    <property type="term" value="P:signal transduction"/>
    <property type="evidence" value="ECO:0007669"/>
    <property type="project" value="InterPro"/>
</dbReference>
<feature type="domain" description="PDEase" evidence="8">
    <location>
        <begin position="289"/>
        <end position="622"/>
    </location>
</feature>
<sequence>MAMLIELHMCPSLFATTTDQCSVMAKMNDEAECFRVCVVTLSGACYQDEFDEEGLSVVKATLGEHVSWSEFFGLVREAFITGQVKVQGVGEAAAAVSCHVSGTGNDGEGCVVKFTVSKVDAPLMPTLVKALVDAYQLQAHPKVHEQQLATLTEELLQTKMRVEQAEREVCVLKESFLWKRQLDIHNTQRIEKMQEKIANYTLNANDGRIAAAENRGDTCGRGRSIAEAPTKGCIRQPLGEEECRPYDPELLAIIKGRWVTKSDIDSNSAHKHVIMPLTLTELRGRVPMFANRQQEAVWEALDKLDDWDYNVFDVQRAMTGDDFASLHLQTKGGSLFITMYALLIKYNLLFKFNIDEQIALNWISTVEAGYNGNPYHNSMHAADVLHITHYILSKGGLAKRCQLSDLQVFAVLFAAAIHDYNHPGVNNNFHVKTQSYNAILYNDRSVLENLHVSSVFELMKNPRFNILESFSDEQWREIRETVIDMVLATDMSLHGKYIARLKRRLDERASFTDREDQNLALAMALKLADVSNCGRPLDIYLKWSAKVSDEFYLQGDRERNLGFECSPFMNRLQPALAKGQVAFMNYIIIPFFEMMVELLPNMRLSVECAEICRKYWIQSGEE</sequence>
<dbReference type="Gene3D" id="1.10.1300.10">
    <property type="entry name" value="3'5'-cyclic nucleotide phosphodiesterase, catalytic domain"/>
    <property type="match status" value="1"/>
</dbReference>
<dbReference type="InterPro" id="IPR036971">
    <property type="entry name" value="PDEase_catalytic_dom_sf"/>
</dbReference>
<dbReference type="PROSITE" id="PS00126">
    <property type="entry name" value="PDEASE_I_1"/>
    <property type="match status" value="1"/>
</dbReference>
<feature type="binding site" evidence="4">
    <location>
        <position position="580"/>
    </location>
    <ligand>
        <name>AMP</name>
        <dbReference type="ChEBI" id="CHEBI:456215"/>
    </ligand>
</feature>
<dbReference type="VEuPathDB" id="TriTrypDB:TRSC58_00397"/>
<comment type="similarity">
    <text evidence="6">Belongs to the cyclic nucleotide phosphodiesterase family.</text>
</comment>
<dbReference type="CDD" id="cd00077">
    <property type="entry name" value="HDc"/>
    <property type="match status" value="1"/>
</dbReference>
<evidence type="ECO:0000259" key="8">
    <source>
        <dbReference type="PROSITE" id="PS51845"/>
    </source>
</evidence>
<dbReference type="FunFam" id="1.10.1300.10:FF:000021">
    <property type="entry name" value="Phosphodiesterase"/>
    <property type="match status" value="1"/>
</dbReference>
<feature type="binding site" evidence="5">
    <location>
        <position position="380"/>
    </location>
    <ligand>
        <name>Zn(2+)</name>
        <dbReference type="ChEBI" id="CHEBI:29105"/>
        <label>1</label>
    </ligand>
</feature>
<evidence type="ECO:0000256" key="7">
    <source>
        <dbReference type="SAM" id="SignalP"/>
    </source>
</evidence>
<dbReference type="PANTHER" id="PTHR11347">
    <property type="entry name" value="CYCLIC NUCLEOTIDE PHOSPHODIESTERASE"/>
    <property type="match status" value="1"/>
</dbReference>
<evidence type="ECO:0000313" key="10">
    <source>
        <dbReference type="Proteomes" id="UP000283634"/>
    </source>
</evidence>
<dbReference type="EMBL" id="MKGL01000020">
    <property type="protein sequence ID" value="RNF11261.1"/>
    <property type="molecule type" value="Genomic_DNA"/>
</dbReference>
<reference evidence="9 10" key="1">
    <citation type="journal article" date="2018" name="BMC Genomics">
        <title>Genomic comparison of Trypanosoma conorhini and Trypanosoma rangeli to Trypanosoma cruzi strains of high and low virulence.</title>
        <authorList>
            <person name="Bradwell K.R."/>
            <person name="Koparde V.N."/>
            <person name="Matveyev A.V."/>
            <person name="Serrano M.G."/>
            <person name="Alves J.M."/>
            <person name="Parikh H."/>
            <person name="Huang B."/>
            <person name="Lee V."/>
            <person name="Espinosa-Alvarez O."/>
            <person name="Ortiz P.A."/>
            <person name="Costa-Martins A.G."/>
            <person name="Teixeira M.M."/>
            <person name="Buck G.A."/>
        </authorList>
    </citation>
    <scope>NUCLEOTIDE SEQUENCE [LARGE SCALE GENOMIC DNA]</scope>
    <source>
        <strain evidence="9 10">AM80</strain>
    </source>
</reference>
<protein>
    <recommendedName>
        <fullName evidence="6">Phosphodiesterase</fullName>
        <ecNumber evidence="6">3.1.4.-</ecNumber>
    </recommendedName>
</protein>
<dbReference type="InterPro" id="IPR002073">
    <property type="entry name" value="PDEase_catalytic_dom"/>
</dbReference>
<dbReference type="RefSeq" id="XP_029242071.1">
    <property type="nucleotide sequence ID" value="XM_029378105.1"/>
</dbReference>
<keyword evidence="1 5" id="KW-0479">Metal-binding</keyword>
<dbReference type="GeneID" id="40324983"/>
<dbReference type="PRINTS" id="PR00387">
    <property type="entry name" value="PDIESTERASE1"/>
</dbReference>
<organism evidence="9 10">
    <name type="scientific">Trypanosoma rangeli</name>
    <dbReference type="NCBI Taxonomy" id="5698"/>
    <lineage>
        <taxon>Eukaryota</taxon>
        <taxon>Discoba</taxon>
        <taxon>Euglenozoa</taxon>
        <taxon>Kinetoplastea</taxon>
        <taxon>Metakinetoplastina</taxon>
        <taxon>Trypanosomatida</taxon>
        <taxon>Trypanosomatidae</taxon>
        <taxon>Trypanosoma</taxon>
        <taxon>Herpetosoma</taxon>
    </lineage>
</organism>
<feature type="binding site" evidence="4">
    <location>
        <position position="529"/>
    </location>
    <ligand>
        <name>AMP</name>
        <dbReference type="ChEBI" id="CHEBI:456215"/>
    </ligand>
</feature>
<feature type="signal peptide" evidence="7">
    <location>
        <begin position="1"/>
        <end position="15"/>
    </location>
</feature>
<keyword evidence="2 6" id="KW-0378">Hydrolase</keyword>
<dbReference type="InterPro" id="IPR003607">
    <property type="entry name" value="HD/PDEase_dom"/>
</dbReference>
<dbReference type="Pfam" id="PF00233">
    <property type="entry name" value="PDEase_I"/>
    <property type="match status" value="1"/>
</dbReference>
<keyword evidence="7" id="KW-0732">Signal</keyword>
<dbReference type="OMA" id="NCGRPLD"/>
<proteinExistence type="inferred from homology"/>
<feature type="binding site" evidence="5">
    <location>
        <position position="419"/>
    </location>
    <ligand>
        <name>Zn(2+)</name>
        <dbReference type="ChEBI" id="CHEBI:29105"/>
        <label>2</label>
    </ligand>
</feature>
<dbReference type="EC" id="3.1.4.-" evidence="6"/>
<evidence type="ECO:0000313" key="9">
    <source>
        <dbReference type="EMBL" id="RNF11261.1"/>
    </source>
</evidence>
<accession>A0A422P0P1</accession>
<evidence type="ECO:0000256" key="3">
    <source>
        <dbReference type="PIRSR" id="PIRSR623088-1"/>
    </source>
</evidence>
<dbReference type="InterPro" id="IPR023088">
    <property type="entry name" value="PDEase"/>
</dbReference>
<comment type="caution">
    <text evidence="9">The sequence shown here is derived from an EMBL/GenBank/DDBJ whole genome shotgun (WGS) entry which is preliminary data.</text>
</comment>
<dbReference type="InterPro" id="IPR023174">
    <property type="entry name" value="PDEase_CS"/>
</dbReference>
<feature type="binding site" evidence="5">
    <location>
        <position position="419"/>
    </location>
    <ligand>
        <name>Zn(2+)</name>
        <dbReference type="ChEBI" id="CHEBI:29105"/>
        <label>1</label>
    </ligand>
</feature>
<feature type="binding site" evidence="5">
    <location>
        <position position="418"/>
    </location>
    <ligand>
        <name>Zn(2+)</name>
        <dbReference type="ChEBI" id="CHEBI:29105"/>
        <label>1</label>
    </ligand>
</feature>